<accession>A0A7X0EZE5</accession>
<dbReference type="PANTHER" id="PTHR30445">
    <property type="entry name" value="K(+)_H(+) ANTIPORTER SUBUNIT KHTT"/>
    <property type="match status" value="1"/>
</dbReference>
<proteinExistence type="predicted"/>
<dbReference type="AlphaFoldDB" id="A0A7X0EZE5"/>
<dbReference type="PROSITE" id="PS51202">
    <property type="entry name" value="RCK_C"/>
    <property type="match status" value="1"/>
</dbReference>
<dbReference type="EMBL" id="JACHJB010000002">
    <property type="protein sequence ID" value="MBB6347449.1"/>
    <property type="molecule type" value="Genomic_DNA"/>
</dbReference>
<dbReference type="InterPro" id="IPR058776">
    <property type="entry name" value="KhtT-like_N"/>
</dbReference>
<sequence>MGLMVEIEQTALPGIGLRHEFTTRSGRRIGLISHRSGRRDLVIYDRDDPDRACETVKLNDEEADALAELLGAPRVVQRLNDLHREVAGLVSEKLPIGDDSPYAGRPMGDARVRTRTGASIVAIVRAGQVYTSPAPDFALAAGDLVVVVGSAEGVNAVADILARG</sequence>
<dbReference type="InterPro" id="IPR050144">
    <property type="entry name" value="AAE_transporter"/>
</dbReference>
<reference evidence="2 3" key="1">
    <citation type="submission" date="2020-08" db="EMBL/GenBank/DDBJ databases">
        <title>Sequencing the genomes of 1000 actinobacteria strains.</title>
        <authorList>
            <person name="Klenk H.-P."/>
        </authorList>
    </citation>
    <scope>NUCLEOTIDE SEQUENCE [LARGE SCALE GENOMIC DNA]</scope>
    <source>
        <strain evidence="2 3">DSM 45913</strain>
    </source>
</reference>
<evidence type="ECO:0000313" key="3">
    <source>
        <dbReference type="Proteomes" id="UP000583800"/>
    </source>
</evidence>
<keyword evidence="3" id="KW-1185">Reference proteome</keyword>
<evidence type="ECO:0000313" key="2">
    <source>
        <dbReference type="EMBL" id="MBB6347449.1"/>
    </source>
</evidence>
<dbReference type="PANTHER" id="PTHR30445:SF8">
    <property type="entry name" value="K(+)_H(+) ANTIPORTER SUBUNIT KHTT"/>
    <property type="match status" value="1"/>
</dbReference>
<dbReference type="Pfam" id="PF02080">
    <property type="entry name" value="TrkA_C"/>
    <property type="match status" value="1"/>
</dbReference>
<dbReference type="Pfam" id="PF25991">
    <property type="entry name" value="KhtT_N"/>
    <property type="match status" value="1"/>
</dbReference>
<dbReference type="InterPro" id="IPR006037">
    <property type="entry name" value="RCK_C"/>
</dbReference>
<dbReference type="RefSeq" id="WP_221496451.1">
    <property type="nucleotide sequence ID" value="NZ_JACHJB010000002.1"/>
</dbReference>
<dbReference type="InterPro" id="IPR026278">
    <property type="entry name" value="KhtT"/>
</dbReference>
<feature type="domain" description="RCK C-terminal" evidence="1">
    <location>
        <begin position="77"/>
        <end position="163"/>
    </location>
</feature>
<dbReference type="Proteomes" id="UP000583800">
    <property type="component" value="Unassembled WGS sequence"/>
</dbReference>
<gene>
    <name evidence="2" type="ORF">FHU36_003994</name>
</gene>
<dbReference type="Gene3D" id="3.30.70.1450">
    <property type="entry name" value="Regulator of K+ conductance, C-terminal domain"/>
    <property type="match status" value="1"/>
</dbReference>
<dbReference type="GO" id="GO:0008324">
    <property type="term" value="F:monoatomic cation transmembrane transporter activity"/>
    <property type="evidence" value="ECO:0007669"/>
    <property type="project" value="InterPro"/>
</dbReference>
<dbReference type="InterPro" id="IPR036721">
    <property type="entry name" value="RCK_C_sf"/>
</dbReference>
<comment type="caution">
    <text evidence="2">The sequence shown here is derived from an EMBL/GenBank/DDBJ whole genome shotgun (WGS) entry which is preliminary data.</text>
</comment>
<organism evidence="2 3">
    <name type="scientific">Nonomuraea muscovyensis</name>
    <dbReference type="NCBI Taxonomy" id="1124761"/>
    <lineage>
        <taxon>Bacteria</taxon>
        <taxon>Bacillati</taxon>
        <taxon>Actinomycetota</taxon>
        <taxon>Actinomycetes</taxon>
        <taxon>Streptosporangiales</taxon>
        <taxon>Streptosporangiaceae</taxon>
        <taxon>Nonomuraea</taxon>
    </lineage>
</organism>
<name>A0A7X0EZE5_9ACTN</name>
<protein>
    <submittedName>
        <fullName evidence="2">TrkA domain protein</fullName>
    </submittedName>
</protein>
<dbReference type="GO" id="GO:0006813">
    <property type="term" value="P:potassium ion transport"/>
    <property type="evidence" value="ECO:0007669"/>
    <property type="project" value="InterPro"/>
</dbReference>
<dbReference type="SUPFAM" id="SSF116726">
    <property type="entry name" value="TrkA C-terminal domain-like"/>
    <property type="match status" value="1"/>
</dbReference>
<dbReference type="PIRSF" id="PIRSF005028">
    <property type="entry name" value="KhtT"/>
    <property type="match status" value="1"/>
</dbReference>
<evidence type="ECO:0000259" key="1">
    <source>
        <dbReference type="PROSITE" id="PS51202"/>
    </source>
</evidence>